<gene>
    <name evidence="1" type="ORF">CSUI_000302</name>
</gene>
<proteinExistence type="predicted"/>
<dbReference type="VEuPathDB" id="ToxoDB:CSUI_000302"/>
<dbReference type="GeneID" id="94423747"/>
<organism evidence="1 2">
    <name type="scientific">Cystoisospora suis</name>
    <dbReference type="NCBI Taxonomy" id="483139"/>
    <lineage>
        <taxon>Eukaryota</taxon>
        <taxon>Sar</taxon>
        <taxon>Alveolata</taxon>
        <taxon>Apicomplexa</taxon>
        <taxon>Conoidasida</taxon>
        <taxon>Coccidia</taxon>
        <taxon>Eucoccidiorida</taxon>
        <taxon>Eimeriorina</taxon>
        <taxon>Sarcocystidae</taxon>
        <taxon>Cystoisospora</taxon>
    </lineage>
</organism>
<evidence type="ECO:0000313" key="2">
    <source>
        <dbReference type="Proteomes" id="UP000221165"/>
    </source>
</evidence>
<reference evidence="1 2" key="1">
    <citation type="journal article" date="2017" name="Int. J. Parasitol.">
        <title>The genome of the protozoan parasite Cystoisospora suis and a reverse vaccinology approach to identify vaccine candidates.</title>
        <authorList>
            <person name="Palmieri N."/>
            <person name="Shrestha A."/>
            <person name="Ruttkowski B."/>
            <person name="Beck T."/>
            <person name="Vogl C."/>
            <person name="Tomley F."/>
            <person name="Blake D.P."/>
            <person name="Joachim A."/>
        </authorList>
    </citation>
    <scope>NUCLEOTIDE SEQUENCE [LARGE SCALE GENOMIC DNA]</scope>
    <source>
        <strain evidence="1 2">Wien I</strain>
    </source>
</reference>
<dbReference type="OrthoDB" id="354448at2759"/>
<dbReference type="EMBL" id="MIGC01000129">
    <property type="protein sequence ID" value="PHJ25843.1"/>
    <property type="molecule type" value="Genomic_DNA"/>
</dbReference>
<dbReference type="AlphaFoldDB" id="A0A2C6LHH5"/>
<evidence type="ECO:0000313" key="1">
    <source>
        <dbReference type="EMBL" id="PHJ25843.1"/>
    </source>
</evidence>
<sequence>MDPLTGLPVQSLFKITTPSMTVTITADDTPLPANLGPVETPANLVTVNQPRMAAPAPSPRGLAGEQTLTEPAREVEFQDPPTHIPSQLRTTAFEATTVQQHEAADSQEGSFVVEGDLEPHDYTYWDKLRRAGTKTEIRRWRTFGPESLQDTPFMGRNVEVDVPAEAYSQGAYFGSVDETFSPNEYRLPTKAYVTAPVWLRRTQGGLCRTAVCQCWPCVGSR</sequence>
<protein>
    <submittedName>
        <fullName evidence="1">Inner membrane complex protein 20</fullName>
    </submittedName>
</protein>
<dbReference type="Proteomes" id="UP000221165">
    <property type="component" value="Unassembled WGS sequence"/>
</dbReference>
<comment type="caution">
    <text evidence="1">The sequence shown here is derived from an EMBL/GenBank/DDBJ whole genome shotgun (WGS) entry which is preliminary data.</text>
</comment>
<dbReference type="RefSeq" id="XP_067927489.1">
    <property type="nucleotide sequence ID" value="XM_068060536.1"/>
</dbReference>
<keyword evidence="2" id="KW-1185">Reference proteome</keyword>
<name>A0A2C6LHH5_9APIC</name>
<accession>A0A2C6LHH5</accession>